<evidence type="ECO:0000256" key="1">
    <source>
        <dbReference type="SAM" id="MobiDB-lite"/>
    </source>
</evidence>
<protein>
    <submittedName>
        <fullName evidence="2">Uncharacterized protein</fullName>
    </submittedName>
</protein>
<accession>A0A822XU26</accession>
<dbReference type="AlphaFoldDB" id="A0A822XU26"/>
<evidence type="ECO:0000313" key="3">
    <source>
        <dbReference type="Proteomes" id="UP000607653"/>
    </source>
</evidence>
<dbReference type="Proteomes" id="UP000607653">
    <property type="component" value="Unassembled WGS sequence"/>
</dbReference>
<comment type="caution">
    <text evidence="2">The sequence shown here is derived from an EMBL/GenBank/DDBJ whole genome shotgun (WGS) entry which is preliminary data.</text>
</comment>
<proteinExistence type="predicted"/>
<name>A0A822XU26_NELNU</name>
<dbReference type="EMBL" id="DUZY01000001">
    <property type="protein sequence ID" value="DAD23502.1"/>
    <property type="molecule type" value="Genomic_DNA"/>
</dbReference>
<evidence type="ECO:0000313" key="2">
    <source>
        <dbReference type="EMBL" id="DAD23502.1"/>
    </source>
</evidence>
<feature type="region of interest" description="Disordered" evidence="1">
    <location>
        <begin position="47"/>
        <end position="91"/>
    </location>
</feature>
<organism evidence="2 3">
    <name type="scientific">Nelumbo nucifera</name>
    <name type="common">Sacred lotus</name>
    <dbReference type="NCBI Taxonomy" id="4432"/>
    <lineage>
        <taxon>Eukaryota</taxon>
        <taxon>Viridiplantae</taxon>
        <taxon>Streptophyta</taxon>
        <taxon>Embryophyta</taxon>
        <taxon>Tracheophyta</taxon>
        <taxon>Spermatophyta</taxon>
        <taxon>Magnoliopsida</taxon>
        <taxon>Proteales</taxon>
        <taxon>Nelumbonaceae</taxon>
        <taxon>Nelumbo</taxon>
    </lineage>
</organism>
<keyword evidence="3" id="KW-1185">Reference proteome</keyword>
<sequence>MQEEMLRLQSTLAQLQETLATLTSNCPSPSANQVGAPVFSIGVNRQSSTSSHIAPSPKVVSAPPILGSTHKNNAQARNLEVSMPKRRKNYE</sequence>
<reference evidence="2 3" key="1">
    <citation type="journal article" date="2020" name="Mol. Biol. Evol.">
        <title>Distinct Expression and Methylation Patterns for Genes with Different Fates following a Single Whole-Genome Duplication in Flowering Plants.</title>
        <authorList>
            <person name="Shi T."/>
            <person name="Rahmani R.S."/>
            <person name="Gugger P.F."/>
            <person name="Wang M."/>
            <person name="Li H."/>
            <person name="Zhang Y."/>
            <person name="Li Z."/>
            <person name="Wang Q."/>
            <person name="Van de Peer Y."/>
            <person name="Marchal K."/>
            <person name="Chen J."/>
        </authorList>
    </citation>
    <scope>NUCLEOTIDE SEQUENCE [LARGE SCALE GENOMIC DNA]</scope>
    <source>
        <tissue evidence="2">Leaf</tissue>
    </source>
</reference>
<gene>
    <name evidence="2" type="ORF">HUJ06_024965</name>
</gene>